<gene>
    <name evidence="1" type="ORF">SAMN06893096_103392</name>
</gene>
<accession>A0A239DV90</accession>
<dbReference type="AlphaFoldDB" id="A0A239DV90"/>
<evidence type="ECO:0000313" key="1">
    <source>
        <dbReference type="EMBL" id="SNS36515.1"/>
    </source>
</evidence>
<proteinExistence type="predicted"/>
<dbReference type="RefSeq" id="WP_089305151.1">
    <property type="nucleotide sequence ID" value="NZ_FZOO01000003.1"/>
</dbReference>
<keyword evidence="2" id="KW-1185">Reference proteome</keyword>
<protein>
    <submittedName>
        <fullName evidence="1">Uncharacterized protein</fullName>
    </submittedName>
</protein>
<dbReference type="Proteomes" id="UP000198373">
    <property type="component" value="Unassembled WGS sequence"/>
</dbReference>
<name>A0A239DV90_9ACTN</name>
<evidence type="ECO:0000313" key="2">
    <source>
        <dbReference type="Proteomes" id="UP000198373"/>
    </source>
</evidence>
<dbReference type="OrthoDB" id="3295050at2"/>
<organism evidence="1 2">
    <name type="scientific">Geodermatophilus pulveris</name>
    <dbReference type="NCBI Taxonomy" id="1564159"/>
    <lineage>
        <taxon>Bacteria</taxon>
        <taxon>Bacillati</taxon>
        <taxon>Actinomycetota</taxon>
        <taxon>Actinomycetes</taxon>
        <taxon>Geodermatophilales</taxon>
        <taxon>Geodermatophilaceae</taxon>
        <taxon>Geodermatophilus</taxon>
    </lineage>
</organism>
<dbReference type="EMBL" id="FZOO01000003">
    <property type="protein sequence ID" value="SNS36515.1"/>
    <property type="molecule type" value="Genomic_DNA"/>
</dbReference>
<sequence>MAAPVDDLVLPARAGGHLRLDGRAVSVRWGPDGDRGRVADRCPRELVAADLPYVSDLDVLRPRWTAGELRVLRAVLDRAVHVLRAALT</sequence>
<reference evidence="2" key="1">
    <citation type="submission" date="2017-06" db="EMBL/GenBank/DDBJ databases">
        <authorList>
            <person name="Varghese N."/>
            <person name="Submissions S."/>
        </authorList>
    </citation>
    <scope>NUCLEOTIDE SEQUENCE [LARGE SCALE GENOMIC DNA]</scope>
    <source>
        <strain evidence="2">DSM 46839</strain>
    </source>
</reference>